<feature type="domain" description="HTH gntR-type" evidence="4">
    <location>
        <begin position="85"/>
        <end position="153"/>
    </location>
</feature>
<dbReference type="SMART" id="SM00345">
    <property type="entry name" value="HTH_GNTR"/>
    <property type="match status" value="2"/>
</dbReference>
<name>A0ABP7C620_9ACTN</name>
<keyword evidence="2" id="KW-0238">DNA-binding</keyword>
<proteinExistence type="predicted"/>
<dbReference type="InterPro" id="IPR036390">
    <property type="entry name" value="WH_DNA-bd_sf"/>
</dbReference>
<evidence type="ECO:0000259" key="4">
    <source>
        <dbReference type="PROSITE" id="PS50949"/>
    </source>
</evidence>
<dbReference type="Pfam" id="PF00392">
    <property type="entry name" value="GntR"/>
    <property type="match status" value="2"/>
</dbReference>
<dbReference type="CDD" id="cd07377">
    <property type="entry name" value="WHTH_GntR"/>
    <property type="match status" value="2"/>
</dbReference>
<evidence type="ECO:0000256" key="3">
    <source>
        <dbReference type="ARBA" id="ARBA00023163"/>
    </source>
</evidence>
<gene>
    <name evidence="5" type="ORF">GCM10022224_051000</name>
</gene>
<dbReference type="RefSeq" id="WP_344882980.1">
    <property type="nucleotide sequence ID" value="NZ_BAAAZP010000093.1"/>
</dbReference>
<evidence type="ECO:0000256" key="2">
    <source>
        <dbReference type="ARBA" id="ARBA00023125"/>
    </source>
</evidence>
<keyword evidence="6" id="KW-1185">Reference proteome</keyword>
<dbReference type="InterPro" id="IPR050679">
    <property type="entry name" value="Bact_HTH_transcr_reg"/>
</dbReference>
<dbReference type="SUPFAM" id="SSF46785">
    <property type="entry name" value="Winged helix' DNA-binding domain"/>
    <property type="match status" value="2"/>
</dbReference>
<accession>A0ABP7C620</accession>
<dbReference type="PANTHER" id="PTHR44846:SF1">
    <property type="entry name" value="MANNOSYL-D-GLYCERATE TRANSPORT_METABOLISM SYSTEM REPRESSOR MNGR-RELATED"/>
    <property type="match status" value="1"/>
</dbReference>
<comment type="caution">
    <text evidence="5">The sequence shown here is derived from an EMBL/GenBank/DDBJ whole genome shotgun (WGS) entry which is preliminary data.</text>
</comment>
<dbReference type="PANTHER" id="PTHR44846">
    <property type="entry name" value="MANNOSYL-D-GLYCERATE TRANSPORT/METABOLISM SYSTEM REPRESSOR MNGR-RELATED"/>
    <property type="match status" value="1"/>
</dbReference>
<feature type="domain" description="HTH gntR-type" evidence="4">
    <location>
        <begin position="8"/>
        <end position="76"/>
    </location>
</feature>
<dbReference type="PROSITE" id="PS50949">
    <property type="entry name" value="HTH_GNTR"/>
    <property type="match status" value="2"/>
</dbReference>
<dbReference type="Gene3D" id="1.10.10.10">
    <property type="entry name" value="Winged helix-like DNA-binding domain superfamily/Winged helix DNA-binding domain"/>
    <property type="match status" value="2"/>
</dbReference>
<reference evidence="6" key="1">
    <citation type="journal article" date="2019" name="Int. J. Syst. Evol. Microbiol.">
        <title>The Global Catalogue of Microorganisms (GCM) 10K type strain sequencing project: providing services to taxonomists for standard genome sequencing and annotation.</title>
        <authorList>
            <consortium name="The Broad Institute Genomics Platform"/>
            <consortium name="The Broad Institute Genome Sequencing Center for Infectious Disease"/>
            <person name="Wu L."/>
            <person name="Ma J."/>
        </authorList>
    </citation>
    <scope>NUCLEOTIDE SEQUENCE [LARGE SCALE GENOMIC DNA]</scope>
    <source>
        <strain evidence="6">JCM 16904</strain>
    </source>
</reference>
<keyword evidence="1" id="KW-0805">Transcription regulation</keyword>
<evidence type="ECO:0000313" key="5">
    <source>
        <dbReference type="EMBL" id="GAA3680599.1"/>
    </source>
</evidence>
<dbReference type="Proteomes" id="UP001500902">
    <property type="component" value="Unassembled WGS sequence"/>
</dbReference>
<sequence length="190" mass="21029">MLDRDGPVPLYVQVAEVIHGRIARGELRVGEAVPSEVALEAEFGIARTTARNVARELRRRRLVHTVRGEGTFVGPPGVPRVKPTRARYALIANEIAARIRRGDLRPNRMIPSAQALTLQYGVAKVTARQAVSLLREQRWVFTVPHRGTFVSDPADWPEQRHDPRVWGAAHAKAAGDSPECVARTEAARLT</sequence>
<evidence type="ECO:0000256" key="1">
    <source>
        <dbReference type="ARBA" id="ARBA00023015"/>
    </source>
</evidence>
<keyword evidence="3" id="KW-0804">Transcription</keyword>
<dbReference type="InterPro" id="IPR036388">
    <property type="entry name" value="WH-like_DNA-bd_sf"/>
</dbReference>
<evidence type="ECO:0000313" key="6">
    <source>
        <dbReference type="Proteomes" id="UP001500902"/>
    </source>
</evidence>
<protein>
    <recommendedName>
        <fullName evidence="4">HTH gntR-type domain-containing protein</fullName>
    </recommendedName>
</protein>
<dbReference type="InterPro" id="IPR000524">
    <property type="entry name" value="Tscrpt_reg_HTH_GntR"/>
</dbReference>
<dbReference type="EMBL" id="BAAAZP010000093">
    <property type="protein sequence ID" value="GAA3680599.1"/>
    <property type="molecule type" value="Genomic_DNA"/>
</dbReference>
<organism evidence="5 6">
    <name type="scientific">Nonomuraea antimicrobica</name>
    <dbReference type="NCBI Taxonomy" id="561173"/>
    <lineage>
        <taxon>Bacteria</taxon>
        <taxon>Bacillati</taxon>
        <taxon>Actinomycetota</taxon>
        <taxon>Actinomycetes</taxon>
        <taxon>Streptosporangiales</taxon>
        <taxon>Streptosporangiaceae</taxon>
        <taxon>Nonomuraea</taxon>
    </lineage>
</organism>